<protein>
    <submittedName>
        <fullName evidence="2">Uncharacterized protein</fullName>
    </submittedName>
</protein>
<gene>
    <name evidence="2" type="ORF">CJ030_MR5G011882</name>
</gene>
<dbReference type="PANTHER" id="PTHR37198:SF1">
    <property type="entry name" value="NUCLEOLIN"/>
    <property type="match status" value="1"/>
</dbReference>
<name>A0A6A1VIP7_9ROSI</name>
<organism evidence="2 3">
    <name type="scientific">Morella rubra</name>
    <name type="common">Chinese bayberry</name>
    <dbReference type="NCBI Taxonomy" id="262757"/>
    <lineage>
        <taxon>Eukaryota</taxon>
        <taxon>Viridiplantae</taxon>
        <taxon>Streptophyta</taxon>
        <taxon>Embryophyta</taxon>
        <taxon>Tracheophyta</taxon>
        <taxon>Spermatophyta</taxon>
        <taxon>Magnoliopsida</taxon>
        <taxon>eudicotyledons</taxon>
        <taxon>Gunneridae</taxon>
        <taxon>Pentapetalae</taxon>
        <taxon>rosids</taxon>
        <taxon>fabids</taxon>
        <taxon>Fagales</taxon>
        <taxon>Myricaceae</taxon>
        <taxon>Morella</taxon>
    </lineage>
</organism>
<dbReference type="AlphaFoldDB" id="A0A6A1VIP7"/>
<evidence type="ECO:0000313" key="2">
    <source>
        <dbReference type="EMBL" id="KAB1212782.1"/>
    </source>
</evidence>
<reference evidence="2 3" key="1">
    <citation type="journal article" date="2019" name="Plant Biotechnol. J.">
        <title>The red bayberry genome and genetic basis of sex determination.</title>
        <authorList>
            <person name="Jia H.M."/>
            <person name="Jia H.J."/>
            <person name="Cai Q.L."/>
            <person name="Wang Y."/>
            <person name="Zhao H.B."/>
            <person name="Yang W.F."/>
            <person name="Wang G.Y."/>
            <person name="Li Y.H."/>
            <person name="Zhan D.L."/>
            <person name="Shen Y.T."/>
            <person name="Niu Q.F."/>
            <person name="Chang L."/>
            <person name="Qiu J."/>
            <person name="Zhao L."/>
            <person name="Xie H.B."/>
            <person name="Fu W.Y."/>
            <person name="Jin J."/>
            <person name="Li X.W."/>
            <person name="Jiao Y."/>
            <person name="Zhou C.C."/>
            <person name="Tu T."/>
            <person name="Chai C.Y."/>
            <person name="Gao J.L."/>
            <person name="Fan L.J."/>
            <person name="van de Weg E."/>
            <person name="Wang J.Y."/>
            <person name="Gao Z.S."/>
        </authorList>
    </citation>
    <scope>NUCLEOTIDE SEQUENCE [LARGE SCALE GENOMIC DNA]</scope>
    <source>
        <tissue evidence="2">Leaves</tissue>
    </source>
</reference>
<evidence type="ECO:0000313" key="3">
    <source>
        <dbReference type="Proteomes" id="UP000516437"/>
    </source>
</evidence>
<feature type="compositionally biased region" description="Basic and acidic residues" evidence="1">
    <location>
        <begin position="105"/>
        <end position="116"/>
    </location>
</feature>
<accession>A0A6A1VIP7</accession>
<feature type="region of interest" description="Disordered" evidence="1">
    <location>
        <begin position="86"/>
        <end position="116"/>
    </location>
</feature>
<comment type="caution">
    <text evidence="2">The sequence shown here is derived from an EMBL/GenBank/DDBJ whole genome shotgun (WGS) entry which is preliminary data.</text>
</comment>
<dbReference type="PANTHER" id="PTHR37198">
    <property type="entry name" value="NUCLEOLIN"/>
    <property type="match status" value="1"/>
</dbReference>
<evidence type="ECO:0000256" key="1">
    <source>
        <dbReference type="SAM" id="MobiDB-lite"/>
    </source>
</evidence>
<keyword evidence="3" id="KW-1185">Reference proteome</keyword>
<dbReference type="Proteomes" id="UP000516437">
    <property type="component" value="Chromosome 5"/>
</dbReference>
<sequence length="276" mass="31239">MEQGADVRKEDFDHGYHNFLIFFHAIVSSSVTGYFSNWACCFSSFGFFLANFDCSEKLMSKLLPGQPLFCWTLKLIMMRKSVKDEEKEEEAEGFGGEGDAGEQNGNDKETGELLDKKDKNLLEKRMEVEQGLREQKEAPGIEEKRDVQLLQDGHGVEVVIESMEIPFEVTTVRLENLGGPQKASYGEEEELMRETREMIERLRDEGKGKNLVEADRQYVEETLRGAEVRGPNEVDKTLLGDFGETKIPLGHKDVYGVKAVEAIGDSLEQRNIDINT</sequence>
<proteinExistence type="predicted"/>
<dbReference type="EMBL" id="RXIC02000023">
    <property type="protein sequence ID" value="KAB1212782.1"/>
    <property type="molecule type" value="Genomic_DNA"/>
</dbReference>